<dbReference type="EC" id="7.-.-.-" evidence="8"/>
<dbReference type="NCBIfam" id="TIGR01945">
    <property type="entry name" value="rnfC"/>
    <property type="match status" value="1"/>
</dbReference>
<keyword evidence="8" id="KW-1278">Translocase</keyword>
<evidence type="ECO:0000256" key="4">
    <source>
        <dbReference type="ARBA" id="ARBA00022737"/>
    </source>
</evidence>
<dbReference type="GO" id="GO:0005886">
    <property type="term" value="C:plasma membrane"/>
    <property type="evidence" value="ECO:0007669"/>
    <property type="project" value="UniProtKB-SubCell"/>
</dbReference>
<evidence type="ECO:0000259" key="9">
    <source>
        <dbReference type="PROSITE" id="PS51379"/>
    </source>
</evidence>
<keyword evidence="8" id="KW-0472">Membrane</keyword>
<dbReference type="SUPFAM" id="SSF142019">
    <property type="entry name" value="Nqo1 FMN-binding domain-like"/>
    <property type="match status" value="1"/>
</dbReference>
<dbReference type="Pfam" id="PF13375">
    <property type="entry name" value="RnfC_N"/>
    <property type="match status" value="1"/>
</dbReference>
<keyword evidence="1 8" id="KW-0813">Transport</keyword>
<feature type="domain" description="4Fe-4S ferredoxin-type" evidence="9">
    <location>
        <begin position="396"/>
        <end position="425"/>
    </location>
</feature>
<keyword evidence="2 8" id="KW-0004">4Fe-4S</keyword>
<dbReference type="Pfam" id="PF01512">
    <property type="entry name" value="Complex1_51K"/>
    <property type="match status" value="1"/>
</dbReference>
<dbReference type="PANTHER" id="PTHR43034:SF2">
    <property type="entry name" value="ION-TRANSLOCATING OXIDOREDUCTASE COMPLEX SUBUNIT C"/>
    <property type="match status" value="1"/>
</dbReference>
<keyword evidence="5 8" id="KW-0249">Electron transport</keyword>
<dbReference type="Pfam" id="PF10531">
    <property type="entry name" value="SLBB"/>
    <property type="match status" value="1"/>
</dbReference>
<comment type="similarity">
    <text evidence="8">Belongs to the 4Fe4S bacterial-type ferredoxin family. RnfC subfamily.</text>
</comment>
<dbReference type="PROSITE" id="PS51379">
    <property type="entry name" value="4FE4S_FER_2"/>
    <property type="match status" value="2"/>
</dbReference>
<comment type="subcellular location">
    <subcellularLocation>
        <location evidence="8">Cell membrane</location>
        <topology evidence="8">Peripheral membrane protein</topology>
    </subcellularLocation>
</comment>
<dbReference type="InterPro" id="IPR019554">
    <property type="entry name" value="Soluble_ligand-bd"/>
</dbReference>
<dbReference type="Gene3D" id="3.30.70.20">
    <property type="match status" value="1"/>
</dbReference>
<feature type="binding site" evidence="8">
    <location>
        <position position="408"/>
    </location>
    <ligand>
        <name>[4Fe-4S] cluster</name>
        <dbReference type="ChEBI" id="CHEBI:49883"/>
        <label>2</label>
    </ligand>
</feature>
<comment type="subunit">
    <text evidence="8">The complex is composed of six subunits: RnfA, RnfB, RnfC, RnfD, RnfE and RnfG.</text>
</comment>
<dbReference type="GO" id="GO:0051539">
    <property type="term" value="F:4 iron, 4 sulfur cluster binding"/>
    <property type="evidence" value="ECO:0007669"/>
    <property type="project" value="UniProtKB-KW"/>
</dbReference>
<dbReference type="InterPro" id="IPR037225">
    <property type="entry name" value="Nuo51_FMN-bd_sf"/>
</dbReference>
<name>A0A0M2NF57_9FIRM</name>
<feature type="binding site" evidence="8">
    <location>
        <position position="415"/>
    </location>
    <ligand>
        <name>[4Fe-4S] cluster</name>
        <dbReference type="ChEBI" id="CHEBI:49883"/>
        <label>1</label>
    </ligand>
</feature>
<dbReference type="Pfam" id="PF12838">
    <property type="entry name" value="Fer4_7"/>
    <property type="match status" value="1"/>
</dbReference>
<evidence type="ECO:0000256" key="5">
    <source>
        <dbReference type="ARBA" id="ARBA00022982"/>
    </source>
</evidence>
<keyword evidence="11" id="KW-1185">Reference proteome</keyword>
<dbReference type="Proteomes" id="UP000034076">
    <property type="component" value="Unassembled WGS sequence"/>
</dbReference>
<dbReference type="InterPro" id="IPR011538">
    <property type="entry name" value="Nuo51_FMN-bd"/>
</dbReference>
<dbReference type="AlphaFoldDB" id="A0A0M2NF57"/>
<evidence type="ECO:0000256" key="3">
    <source>
        <dbReference type="ARBA" id="ARBA00022723"/>
    </source>
</evidence>
<keyword evidence="4 8" id="KW-0677">Repeat</keyword>
<evidence type="ECO:0000256" key="1">
    <source>
        <dbReference type="ARBA" id="ARBA00022448"/>
    </source>
</evidence>
<dbReference type="NCBIfam" id="NF003454">
    <property type="entry name" value="PRK05035.1"/>
    <property type="match status" value="1"/>
</dbReference>
<dbReference type="PROSITE" id="PS00198">
    <property type="entry name" value="4FE4S_FER_1"/>
    <property type="match status" value="2"/>
</dbReference>
<sequence length="454" mass="48881">MSLTFKGGVHPLKEIYEGKKLTEKCAIEEMPAGHIVKIPLSQHVGAPAEPIVKTGERVLLGQKIAEAQGFVSVPVHASVSGVVMEITQITGANGKPVQAIVIENDFKDEALPFREEDIEALSAQEIIERIKEAGNVGMGGATFPTHVKLSPPEGKSVNLLILNGAECEPFLTADYRLMVECPKRVIMGVKILMRALGIKKAIVGIEDNKPEAIQKMTAAVDTHAIRVVDVETKYPQGSEKQLINAITGRVVPAGGLPMDAGVVVVNVGSAKAIADAFCVGEPLYRRVVTVSGAVKNPKNLLVRFGVSAREVLEYVGGPSSEPLKILSGGPMMGLPLPTLDCVVTKGFSGLVVLDSQYTKKQKETNCIKCGKCADVCPMNLMPMMISASAVFEDFEKAEKYNAMDCMSCGCCSYICPAKKPIAQNIKFAKDMISVQRMKERRKAEQEKAEREAAE</sequence>
<evidence type="ECO:0000313" key="11">
    <source>
        <dbReference type="Proteomes" id="UP000034076"/>
    </source>
</evidence>
<dbReference type="HAMAP" id="MF_00461">
    <property type="entry name" value="RsxC_RnfC"/>
    <property type="match status" value="1"/>
</dbReference>
<reference evidence="10 11" key="1">
    <citation type="submission" date="2015-04" db="EMBL/GenBank/DDBJ databases">
        <title>Draft genome sequence of bacteremic isolate Catabacter hongkongensis type strain HKU16T.</title>
        <authorList>
            <person name="Lau S.K."/>
            <person name="Teng J.L."/>
            <person name="Huang Y."/>
            <person name="Curreem S.O."/>
            <person name="Tsui S.K."/>
            <person name="Woo P.C."/>
        </authorList>
    </citation>
    <scope>NUCLEOTIDE SEQUENCE [LARGE SCALE GENOMIC DNA]</scope>
    <source>
        <strain evidence="10 11">HKU16</strain>
    </source>
</reference>
<feature type="binding site" evidence="8">
    <location>
        <position position="372"/>
    </location>
    <ligand>
        <name>[4Fe-4S] cluster</name>
        <dbReference type="ChEBI" id="CHEBI:49883"/>
        <label>1</label>
    </ligand>
</feature>
<dbReference type="GO" id="GO:0009055">
    <property type="term" value="F:electron transfer activity"/>
    <property type="evidence" value="ECO:0007669"/>
    <property type="project" value="InterPro"/>
</dbReference>
<evidence type="ECO:0000256" key="7">
    <source>
        <dbReference type="ARBA" id="ARBA00023014"/>
    </source>
</evidence>
<protein>
    <recommendedName>
        <fullName evidence="8">Ion-translocating oxidoreductase complex subunit C</fullName>
        <ecNumber evidence="8">7.-.-.-</ecNumber>
    </recommendedName>
    <alternativeName>
        <fullName evidence="8">Rnf electron transport complex subunit C</fullName>
    </alternativeName>
</protein>
<dbReference type="STRING" id="270498.CHK_3169"/>
<keyword evidence="3 8" id="KW-0479">Metal-binding</keyword>
<dbReference type="InterPro" id="IPR017900">
    <property type="entry name" value="4Fe4S_Fe_S_CS"/>
</dbReference>
<comment type="caution">
    <text evidence="10">The sequence shown here is derived from an EMBL/GenBank/DDBJ whole genome shotgun (WGS) entry which is preliminary data.</text>
</comment>
<dbReference type="OrthoDB" id="9767754at2"/>
<proteinExistence type="inferred from homology"/>
<organism evidence="10 11">
    <name type="scientific">Christensenella hongkongensis</name>
    <dbReference type="NCBI Taxonomy" id="270498"/>
    <lineage>
        <taxon>Bacteria</taxon>
        <taxon>Bacillati</taxon>
        <taxon>Bacillota</taxon>
        <taxon>Clostridia</taxon>
        <taxon>Christensenellales</taxon>
        <taxon>Christensenellaceae</taxon>
        <taxon>Christensenella</taxon>
    </lineage>
</organism>
<feature type="binding site" evidence="8">
    <location>
        <position position="376"/>
    </location>
    <ligand>
        <name>[4Fe-4S] cluster</name>
        <dbReference type="ChEBI" id="CHEBI:49883"/>
        <label>2</label>
    </ligand>
</feature>
<dbReference type="RefSeq" id="WP_046444899.1">
    <property type="nucleotide sequence ID" value="NZ_LAYJ01000133.1"/>
</dbReference>
<keyword evidence="8" id="KW-1003">Cell membrane</keyword>
<feature type="binding site" evidence="8">
    <location>
        <position position="366"/>
    </location>
    <ligand>
        <name>[4Fe-4S] cluster</name>
        <dbReference type="ChEBI" id="CHEBI:49883"/>
        <label>1</label>
    </ligand>
</feature>
<evidence type="ECO:0000313" key="10">
    <source>
        <dbReference type="EMBL" id="KKI49591.1"/>
    </source>
</evidence>
<accession>A0A0M2NF57</accession>
<feature type="binding site" evidence="8">
    <location>
        <position position="411"/>
    </location>
    <ligand>
        <name>[4Fe-4S] cluster</name>
        <dbReference type="ChEBI" id="CHEBI:49883"/>
        <label>2</label>
    </ligand>
</feature>
<dbReference type="PATRIC" id="fig|270498.16.peg.3266"/>
<comment type="cofactor">
    <cofactor evidence="8">
        <name>[4Fe-4S] cluster</name>
        <dbReference type="ChEBI" id="CHEBI:49883"/>
    </cofactor>
    <text evidence="8">Binds 2 [4Fe-4S] clusters per subunit.</text>
</comment>
<keyword evidence="6 8" id="KW-0408">Iron</keyword>
<feature type="binding site" evidence="8">
    <location>
        <position position="405"/>
    </location>
    <ligand>
        <name>[4Fe-4S] cluster</name>
        <dbReference type="ChEBI" id="CHEBI:49883"/>
        <label>2</label>
    </ligand>
</feature>
<dbReference type="InterPro" id="IPR026902">
    <property type="entry name" value="RnfC_N"/>
</dbReference>
<dbReference type="Gene3D" id="3.10.20.600">
    <property type="match status" value="1"/>
</dbReference>
<comment type="function">
    <text evidence="8">Part of a membrane-bound complex that couples electron transfer with translocation of ions across the membrane.</text>
</comment>
<dbReference type="EMBL" id="LAYJ01000133">
    <property type="protein sequence ID" value="KKI49591.1"/>
    <property type="molecule type" value="Genomic_DNA"/>
</dbReference>
<dbReference type="PANTHER" id="PTHR43034">
    <property type="entry name" value="ION-TRANSLOCATING OXIDOREDUCTASE COMPLEX SUBUNIT C"/>
    <property type="match status" value="1"/>
</dbReference>
<keyword evidence="7 8" id="KW-0411">Iron-sulfur</keyword>
<dbReference type="InterPro" id="IPR017896">
    <property type="entry name" value="4Fe4S_Fe-S-bd"/>
</dbReference>
<feature type="binding site" evidence="8">
    <location>
        <position position="369"/>
    </location>
    <ligand>
        <name>[4Fe-4S] cluster</name>
        <dbReference type="ChEBI" id="CHEBI:49883"/>
        <label>1</label>
    </ligand>
</feature>
<dbReference type="Gene3D" id="3.40.50.11540">
    <property type="entry name" value="NADH-ubiquinone oxidoreductase 51kDa subunit"/>
    <property type="match status" value="1"/>
</dbReference>
<evidence type="ECO:0000256" key="2">
    <source>
        <dbReference type="ARBA" id="ARBA00022485"/>
    </source>
</evidence>
<dbReference type="SUPFAM" id="SSF46548">
    <property type="entry name" value="alpha-helical ferredoxin"/>
    <property type="match status" value="1"/>
</dbReference>
<evidence type="ECO:0000256" key="6">
    <source>
        <dbReference type="ARBA" id="ARBA00023004"/>
    </source>
</evidence>
<dbReference type="InterPro" id="IPR010208">
    <property type="entry name" value="Ion_transpt_RnfC/RsxC"/>
</dbReference>
<evidence type="ECO:0000256" key="8">
    <source>
        <dbReference type="HAMAP-Rule" id="MF_00461"/>
    </source>
</evidence>
<dbReference type="GO" id="GO:0022900">
    <property type="term" value="P:electron transport chain"/>
    <property type="evidence" value="ECO:0007669"/>
    <property type="project" value="UniProtKB-UniRule"/>
</dbReference>
<feature type="domain" description="4Fe-4S ferredoxin-type" evidence="9">
    <location>
        <begin position="357"/>
        <end position="386"/>
    </location>
</feature>
<gene>
    <name evidence="8" type="primary">rnfC</name>
    <name evidence="10" type="ORF">CHK_3169</name>
</gene>
<dbReference type="GO" id="GO:0046872">
    <property type="term" value="F:metal ion binding"/>
    <property type="evidence" value="ECO:0007669"/>
    <property type="project" value="UniProtKB-KW"/>
</dbReference>